<dbReference type="EMBL" id="MU273570">
    <property type="protein sequence ID" value="KAI0031709.1"/>
    <property type="molecule type" value="Genomic_DNA"/>
</dbReference>
<evidence type="ECO:0000313" key="2">
    <source>
        <dbReference type="Proteomes" id="UP000814128"/>
    </source>
</evidence>
<accession>A0ACB8QJ00</accession>
<comment type="caution">
    <text evidence="1">The sequence shown here is derived from an EMBL/GenBank/DDBJ whole genome shotgun (WGS) entry which is preliminary data.</text>
</comment>
<evidence type="ECO:0000313" key="1">
    <source>
        <dbReference type="EMBL" id="KAI0031709.1"/>
    </source>
</evidence>
<dbReference type="Proteomes" id="UP000814128">
    <property type="component" value="Unassembled WGS sequence"/>
</dbReference>
<sequence>MSSRLDRLLLLLDTGSSTSVRTTAAKQLAQLAAKSVISDVALEEDVKSHRQHLPLGDPSAWNELMAVVARVLPYLHSKSHDTRSAASAALSHIFTLVPLWHPYQDGEGPSQTNILMSPRLPPEFPMVPVQELVSVPTDRLLVASSGKEFIKPRIFSNAAEVKKARKEAMGRLGLDFLDDFGDDMDIEKELADNADQDVDMDVDGANGKSEGDAYEDKGSPLTPIDTTFTTTKEPSPVDRSKSGTPAHRSPTDAAPAAEDASSSGMSARELNRLKRKRKVGNSAFVAAPPPQASSSKYHAASSAGSKVRLISSDDAQPGPSSRAQSSPPDGSDKVVIDPTKGGAVSPKLEKQTKALQVQPGIWVWDGLVKVFEVDLFSPAWEVRHGACMALRELLKTQGRHAGMRAGEPQDENDWNHERWCNALAAKILCLFVLDRFNDFSTDQAVAPVRETASQTLASLLLHMPKRSVARVHTVFLNMIRQDFVSPMKKVAKPRGTGRKGSKKKQQKQERADLWEVRHVGLLGIKYEMAVRSDIFEDVKPEETLNGNVKVENRDIEMMDIDADMKPTSSDAPEIDGKQILQDVVDSALLGLGDSDDDVRSVAASCLSPIVSHIVHKLPHSLPLVLGVLWACLGDMKDDLSSSVGVVMDLLGKLVSHDEVIAVLASEKSSKSLTSLAPTLFPFFRHTIASVRLAVVDTLHSFMNVASLPKDWIDAPFLRLLFQNLIVEERPDIRNATAAAWRTALALLRAQSRVNNVISGELIMDWFMITMNPMGVPLDSNMFFDSVADDLKDSAPERHNVDKSMMAQDLTLISPDTIWLARIAAASAIAYMIFLWGPPTLVEETFSGMLLHYIQSSSMLQKVLAAIITEEWAHEYDAESPSSPPLVDVSGLARALADKILEFLQSDAPPAHHEMAVALGAIYANCRDLLMMFHTECRVPVHDIPQLSTEIDLTGANPSGFSLATAEAAVGDMFRTLKDSLGRSNKKQLAVIIEKRKAVVATIDRYKDAKTLHDIRVSAAFAAAFVALRSTPNKVSPIVKGIMNGIKNEENIDLQMRSAVAVACFIEFCAQHSLSQPPDKIVKNLCTFLCQDIERTPTFAHFRKQLSAILSFSSAYKPTENGAAKADGKFPDSQDKSRISRRGARLAFERLSSRFRANLFDSIPNMWPSMAGGLQSACESDQVEKMDKVVDKQSGQDVIDSLSVLEAVVPTLHEELWPRVRELFPALGLALQSKFAIIRQAAARCFAAICDVMPVEAMHFVVENILPYLGDATVLPNRQGAAELVYNVVQKLDHKALPYVIFLVVPVLGRMSDPDDDIRSTTTNTFATLVKMVPLEAGLPDPPGFSEEMIKRREQERQFLTQLLDGSKVEQYEIPVPIKAELRKYQQEGVNWLAFLAKYQLHGILCDDMGLGKTLQSICILASKHFERAERYKEAKSPDAKHLPSIIICPPTLTGHWFYEIQKYADNLKPIMYVGNARERLRLANKLKNYDVVITSYEVVRNDISTLQETSWLYCILDEGHVIKNAKTKLTKAVKCIRANHRLILSGTPIQNNVLELWSLFDFLMPGFLGSESFFNEKFSKPILSNRDGKSKNGEAGELCDFMNSGACSPLSVAALALEALHKQVLPFLLRRLKEDVLNDLPPKIIQDYFCELSDLQKSLYDEFSRSQARISAEEAVKSEGKQQHVFQSLQYLRKLCNHPALVLKTPEAIKEALERVASKDPDAMSDIGNAPKLLALRQLLGECGIGGAPTITAGDVGKSELADAEPASSGAFSQHRVLIFCQMKQMLDIIETDLFKKHMPAVTYMRLDGSTDANKRHAIVQTFNADPSIDCLLLTTHVGGLGLTLTGADTVIFVEHDWNPMKDLQAMDRAHRLGQKKVVNVYRLITKGTLEEKIMGLQRFKLNIANSVVTQQNSGLASMDTDLVLDLFRHTTAEEDAAASKEKDLTAPPGQRNILQGLEDLPAEEEYQDLELSSFMSSLTR</sequence>
<name>A0ACB8QJ00_9AGAM</name>
<proteinExistence type="predicted"/>
<organism evidence="1 2">
    <name type="scientific">Vararia minispora EC-137</name>
    <dbReference type="NCBI Taxonomy" id="1314806"/>
    <lineage>
        <taxon>Eukaryota</taxon>
        <taxon>Fungi</taxon>
        <taxon>Dikarya</taxon>
        <taxon>Basidiomycota</taxon>
        <taxon>Agaricomycotina</taxon>
        <taxon>Agaricomycetes</taxon>
        <taxon>Russulales</taxon>
        <taxon>Lachnocladiaceae</taxon>
        <taxon>Vararia</taxon>
    </lineage>
</organism>
<reference evidence="1" key="2">
    <citation type="journal article" date="2022" name="New Phytol.">
        <title>Evolutionary transition to the ectomycorrhizal habit in the genomes of a hyperdiverse lineage of mushroom-forming fungi.</title>
        <authorList>
            <person name="Looney B."/>
            <person name="Miyauchi S."/>
            <person name="Morin E."/>
            <person name="Drula E."/>
            <person name="Courty P.E."/>
            <person name="Kohler A."/>
            <person name="Kuo A."/>
            <person name="LaButti K."/>
            <person name="Pangilinan J."/>
            <person name="Lipzen A."/>
            <person name="Riley R."/>
            <person name="Andreopoulos W."/>
            <person name="He G."/>
            <person name="Johnson J."/>
            <person name="Nolan M."/>
            <person name="Tritt A."/>
            <person name="Barry K.W."/>
            <person name="Grigoriev I.V."/>
            <person name="Nagy L.G."/>
            <person name="Hibbett D."/>
            <person name="Henrissat B."/>
            <person name="Matheny P.B."/>
            <person name="Labbe J."/>
            <person name="Martin F.M."/>
        </authorList>
    </citation>
    <scope>NUCLEOTIDE SEQUENCE</scope>
    <source>
        <strain evidence="1">EC-137</strain>
    </source>
</reference>
<protein>
    <submittedName>
        <fullName evidence="1">Uncharacterized protein</fullName>
    </submittedName>
</protein>
<gene>
    <name evidence="1" type="ORF">K488DRAFT_86557</name>
</gene>
<keyword evidence="2" id="KW-1185">Reference proteome</keyword>
<reference evidence="1" key="1">
    <citation type="submission" date="2021-02" db="EMBL/GenBank/DDBJ databases">
        <authorList>
            <consortium name="DOE Joint Genome Institute"/>
            <person name="Ahrendt S."/>
            <person name="Looney B.P."/>
            <person name="Miyauchi S."/>
            <person name="Morin E."/>
            <person name="Drula E."/>
            <person name="Courty P.E."/>
            <person name="Chicoki N."/>
            <person name="Fauchery L."/>
            <person name="Kohler A."/>
            <person name="Kuo A."/>
            <person name="Labutti K."/>
            <person name="Pangilinan J."/>
            <person name="Lipzen A."/>
            <person name="Riley R."/>
            <person name="Andreopoulos W."/>
            <person name="He G."/>
            <person name="Johnson J."/>
            <person name="Barry K.W."/>
            <person name="Grigoriev I.V."/>
            <person name="Nagy L."/>
            <person name="Hibbett D."/>
            <person name="Henrissat B."/>
            <person name="Matheny P.B."/>
            <person name="Labbe J."/>
            <person name="Martin F."/>
        </authorList>
    </citation>
    <scope>NUCLEOTIDE SEQUENCE</scope>
    <source>
        <strain evidence="1">EC-137</strain>
    </source>
</reference>